<reference evidence="2" key="1">
    <citation type="submission" date="2016-07" db="EMBL/GenBank/DDBJ databases">
        <title>Nontailed viruses are major unrecognized killers of bacteria in the ocean.</title>
        <authorList>
            <person name="Kauffman K."/>
            <person name="Hussain F."/>
            <person name="Yang J."/>
            <person name="Arevalo P."/>
            <person name="Brown J."/>
            <person name="Cutler M."/>
            <person name="Kelly L."/>
            <person name="Polz M.F."/>
        </authorList>
    </citation>
    <scope>NUCLEOTIDE SEQUENCE [LARGE SCALE GENOMIC DNA]</scope>
    <source>
        <strain evidence="2">10N.261.51.B8</strain>
    </source>
</reference>
<sequence>MTPETPEEWTEFIALALGDQYPEKDNLIIQSRKSMNYRKEACVEFLEYAAIELRKCSQKDYVPNPQLIHILSTSLINAAALMKARGYSTEEKDRDAVLKELGKELGITSGKQKLEDSVISRAYLEAMMDSVYWCSENNDFKYPDDDLKIRKKLAAKYGVKLDTIRNKVQKYEVLWIAEQDRISTSNGVPLVDKLMRKLLELGTDSIFHEDLKTMLSELLNRNFSAKELARDWCRRAPDDEAELVLRAACNRKMINKSADGFYTLNSQNTY</sequence>
<gene>
    <name evidence="1" type="ORF">BCT74_17040</name>
</gene>
<evidence type="ECO:0000313" key="2">
    <source>
        <dbReference type="Proteomes" id="UP000235746"/>
    </source>
</evidence>
<proteinExistence type="predicted"/>
<name>A0A2N7IK83_9VIBR</name>
<organism evidence="1 2">
    <name type="scientific">Vibrio lentus</name>
    <dbReference type="NCBI Taxonomy" id="136468"/>
    <lineage>
        <taxon>Bacteria</taxon>
        <taxon>Pseudomonadati</taxon>
        <taxon>Pseudomonadota</taxon>
        <taxon>Gammaproteobacteria</taxon>
        <taxon>Vibrionales</taxon>
        <taxon>Vibrionaceae</taxon>
        <taxon>Vibrio</taxon>
    </lineage>
</organism>
<dbReference type="AlphaFoldDB" id="A0A2N7IK83"/>
<dbReference type="Proteomes" id="UP000235746">
    <property type="component" value="Unassembled WGS sequence"/>
</dbReference>
<dbReference type="RefSeq" id="WP_102578468.1">
    <property type="nucleotide sequence ID" value="NZ_MCYL01000008.1"/>
</dbReference>
<comment type="caution">
    <text evidence="1">The sequence shown here is derived from an EMBL/GenBank/DDBJ whole genome shotgun (WGS) entry which is preliminary data.</text>
</comment>
<dbReference type="EMBL" id="MCYL01000008">
    <property type="protein sequence ID" value="PML58221.1"/>
    <property type="molecule type" value="Genomic_DNA"/>
</dbReference>
<evidence type="ECO:0000313" key="1">
    <source>
        <dbReference type="EMBL" id="PML58221.1"/>
    </source>
</evidence>
<protein>
    <submittedName>
        <fullName evidence="1">Uncharacterized protein</fullName>
    </submittedName>
</protein>
<accession>A0A2N7IK83</accession>